<comment type="caution">
    <text evidence="1">The sequence shown here is derived from an EMBL/GenBank/DDBJ whole genome shotgun (WGS) entry which is preliminary data.</text>
</comment>
<keyword evidence="2" id="KW-1185">Reference proteome</keyword>
<reference evidence="2" key="1">
    <citation type="submission" date="2017-03" db="EMBL/GenBank/DDBJ databases">
        <title>Phytopthora megakarya and P. palmivora, two closely related causual agents of cacao black pod achieved similar genome size and gene model numbers by different mechanisms.</title>
        <authorList>
            <person name="Ali S."/>
            <person name="Shao J."/>
            <person name="Larry D.J."/>
            <person name="Kronmiller B."/>
            <person name="Shen D."/>
            <person name="Strem M.D."/>
            <person name="Melnick R.L."/>
            <person name="Guiltinan M.J."/>
            <person name="Tyler B.M."/>
            <person name="Meinhardt L.W."/>
            <person name="Bailey B.A."/>
        </authorList>
    </citation>
    <scope>NUCLEOTIDE SEQUENCE [LARGE SCALE GENOMIC DNA]</scope>
    <source>
        <strain evidence="2">zdho120</strain>
    </source>
</reference>
<gene>
    <name evidence="1" type="ORF">PHMEG_0008692</name>
</gene>
<name>A0A225WIH5_9STRA</name>
<sequence>MKLEDNLSRAVEREQIRKTRLKIRKEMADQVSSCAIYKCMHEMNGKRFLISLYIRNARGYDLEGLRIVAYDPTSSASFTMVMTFREFNSLGYGRTSDGLGSFCRWLCLLYEKRRRQFRLVWSGTSCPPPLRVRVHDQALICIHKEGVKIKHLLSDRYYLVAVYIRADNPSIVRFVVSSWHGEEFLQTEHAVVAPHMAVGSDLDVHTPIDNAGQRIYSGEVTVNRARYSVHLYDTNETEYTVELIPKLRKGETVQTTLLQVDNKLKLFKREVNPYNVHLSTSNFADLMSLTRFVQTQPRESVKEFPEDIDNDHGCYFQWKAIISPKWAGKLAIYVRVLRLAKYACKIGGVFCFVAVFVVQQKTEFRAHLLLEITWLVPTLSSSCSLGGVATRQSVRIPLSDYIRCANVFRRVTVGSIFSSAPLTFSMSCSNCVMIQHRRLCAIKELIVHVGDIAPVSLEFIYHGYCDVCATLAPPIILVLGSVLSHTTMMWLQPRLEYYFASFDCNKIDFTSINVEAEGPSIAEENANVREMFLQTLARDRVAVLFNADSGITVYSANLFVHELHWWMYPDRNDLPCNVAYVVDNQNDNHYEKSQSGGYRDSDLREALQALTHTAAQIAEFDPAQLEDENADESARASAFDAYLVAEAVLVEAIQVLLHPDYAWQKPRKIVSASSWSSACRFLLDPVTLRANLQQFDALRLSEATWAVLDAYFTHPKWPHDYPNVRPCFYGLLAFMMHVHHVRQILVVKSGSLQILLKKCPVTEGETTGEHEHLAKSTGVMDCSRHGLHTIAGHHGNVSLHEFSE</sequence>
<proteinExistence type="predicted"/>
<dbReference type="EMBL" id="NBNE01000764">
    <property type="protein sequence ID" value="OWZ17372.1"/>
    <property type="molecule type" value="Genomic_DNA"/>
</dbReference>
<dbReference type="OrthoDB" id="206118at2759"/>
<evidence type="ECO:0000313" key="2">
    <source>
        <dbReference type="Proteomes" id="UP000198211"/>
    </source>
</evidence>
<accession>A0A225WIH5</accession>
<protein>
    <submittedName>
        <fullName evidence="1">Uncharacterized protein</fullName>
    </submittedName>
</protein>
<dbReference type="AlphaFoldDB" id="A0A225WIH5"/>
<dbReference type="Proteomes" id="UP000198211">
    <property type="component" value="Unassembled WGS sequence"/>
</dbReference>
<organism evidence="1 2">
    <name type="scientific">Phytophthora megakarya</name>
    <dbReference type="NCBI Taxonomy" id="4795"/>
    <lineage>
        <taxon>Eukaryota</taxon>
        <taxon>Sar</taxon>
        <taxon>Stramenopiles</taxon>
        <taxon>Oomycota</taxon>
        <taxon>Peronosporomycetes</taxon>
        <taxon>Peronosporales</taxon>
        <taxon>Peronosporaceae</taxon>
        <taxon>Phytophthora</taxon>
    </lineage>
</organism>
<evidence type="ECO:0000313" key="1">
    <source>
        <dbReference type="EMBL" id="OWZ17372.1"/>
    </source>
</evidence>